<organism evidence="7 8">
    <name type="scientific">Limimaricola hongkongensis DSM 17492</name>
    <dbReference type="NCBI Taxonomy" id="1122180"/>
    <lineage>
        <taxon>Bacteria</taxon>
        <taxon>Pseudomonadati</taxon>
        <taxon>Pseudomonadota</taxon>
        <taxon>Alphaproteobacteria</taxon>
        <taxon>Rhodobacterales</taxon>
        <taxon>Paracoccaceae</taxon>
        <taxon>Limimaricola</taxon>
    </lineage>
</organism>
<dbReference type="SUPFAM" id="SSF51703">
    <property type="entry name" value="Cobalamin (vitamin B12)-dependent enzymes"/>
    <property type="match status" value="2"/>
</dbReference>
<dbReference type="Proteomes" id="UP000025047">
    <property type="component" value="Unassembled WGS sequence"/>
</dbReference>
<evidence type="ECO:0000256" key="2">
    <source>
        <dbReference type="ARBA" id="ARBA00008465"/>
    </source>
</evidence>
<protein>
    <recommendedName>
        <fullName evidence="6">Methylmalonyl-CoA mutase alpha/beta chain catalytic domain-containing protein</fullName>
    </recommendedName>
</protein>
<dbReference type="InterPro" id="IPR036724">
    <property type="entry name" value="Cobalamin-bd_sf"/>
</dbReference>
<evidence type="ECO:0000256" key="5">
    <source>
        <dbReference type="ARBA" id="ARBA00023285"/>
    </source>
</evidence>
<accession>A0A017H8G3</accession>
<dbReference type="Gene3D" id="3.20.20.240">
    <property type="entry name" value="Methylmalonyl-CoA mutase"/>
    <property type="match status" value="2"/>
</dbReference>
<dbReference type="InterPro" id="IPR016176">
    <property type="entry name" value="Cbl-dep_enz_cat"/>
</dbReference>
<comment type="similarity">
    <text evidence="2">Belongs to the methylmalonyl-CoA mutase family.</text>
</comment>
<reference evidence="7 8" key="1">
    <citation type="submission" date="2013-03" db="EMBL/GenBank/DDBJ databases">
        <authorList>
            <person name="Fiebig A."/>
            <person name="Goeker M."/>
            <person name="Klenk H.-P.P."/>
        </authorList>
    </citation>
    <scope>NUCLEOTIDE SEQUENCE [LARGE SCALE GENOMIC DNA]</scope>
    <source>
        <strain evidence="7 8">DSM 17492</strain>
    </source>
</reference>
<dbReference type="HOGENOM" id="CLU_009523_4_0_5"/>
<feature type="domain" description="Methylmalonyl-CoA mutase alpha/beta chain catalytic" evidence="6">
    <location>
        <begin position="51"/>
        <end position="168"/>
    </location>
</feature>
<evidence type="ECO:0000256" key="3">
    <source>
        <dbReference type="ARBA" id="ARBA00022628"/>
    </source>
</evidence>
<comment type="cofactor">
    <cofactor evidence="1">
        <name>adenosylcob(III)alamin</name>
        <dbReference type="ChEBI" id="CHEBI:18408"/>
    </cofactor>
</comment>
<proteinExistence type="inferred from homology"/>
<dbReference type="InterPro" id="IPR006099">
    <property type="entry name" value="MeMalonylCoA_mutase_a/b_cat"/>
</dbReference>
<comment type="caution">
    <text evidence="7">The sequence shown here is derived from an EMBL/GenBank/DDBJ whole genome shotgun (WGS) entry which is preliminary data.</text>
</comment>
<keyword evidence="8" id="KW-1185">Reference proteome</keyword>
<dbReference type="STRING" id="1122180.Lokhon_02312"/>
<dbReference type="EMBL" id="APGJ01000007">
    <property type="protein sequence ID" value="EYD70671.1"/>
    <property type="molecule type" value="Genomic_DNA"/>
</dbReference>
<dbReference type="PATRIC" id="fig|1122180.6.peg.2290"/>
<evidence type="ECO:0000313" key="8">
    <source>
        <dbReference type="Proteomes" id="UP000025047"/>
    </source>
</evidence>
<dbReference type="GO" id="GO:0046872">
    <property type="term" value="F:metal ion binding"/>
    <property type="evidence" value="ECO:0007669"/>
    <property type="project" value="InterPro"/>
</dbReference>
<dbReference type="PANTHER" id="PTHR48101">
    <property type="entry name" value="METHYLMALONYL-COA MUTASE, MITOCHONDRIAL-RELATED"/>
    <property type="match status" value="1"/>
</dbReference>
<evidence type="ECO:0000256" key="4">
    <source>
        <dbReference type="ARBA" id="ARBA00023235"/>
    </source>
</evidence>
<gene>
    <name evidence="7" type="ORF">Lokhon_02312</name>
</gene>
<evidence type="ECO:0000256" key="1">
    <source>
        <dbReference type="ARBA" id="ARBA00001922"/>
    </source>
</evidence>
<keyword evidence="4" id="KW-0413">Isomerase</keyword>
<dbReference type="AlphaFoldDB" id="A0A017H8G3"/>
<keyword evidence="5" id="KW-0170">Cobalt</keyword>
<dbReference type="SUPFAM" id="SSF52242">
    <property type="entry name" value="Cobalamin (vitamin B12)-binding domain"/>
    <property type="match status" value="1"/>
</dbReference>
<name>A0A017H8G3_9RHOB</name>
<dbReference type="eggNOG" id="COG2185">
    <property type="taxonomic scope" value="Bacteria"/>
</dbReference>
<sequence length="549" mass="57750">MRANFHGVAPTAGPVLFRACGSGPAPANRTLAMTDPRPMPIRRDDAVPVRLRPDLPTRAGVDADHPLARGLVEGSGPAISHLGDLAALLPEEAREIEIDSDATGPWMLAMLAALAERRGVPTPELRGALCNDPIASAFGAAAPAWSTGAAVDLAADALSWSGRVFPGLCGARLQVAATGDLTTAMAMAMALRSALALLAATARRDKIPHLRAAAQGIEFLLPGDTARHRAAGSTLAALWRQLLEERHGPGFARRDDLVAYRPATPRKKATAACDEPAPCAATLRAALERIEAADAQGPVPARSRSRATDPARAAARMAELARWRRERDGNAVQKSLLALREAAKRGINVMGPSVACAKAGVTTGEWAAAMAAALPAAEPRGLFGVKTATCLQPESAELMAVRDRLAQAARGFARPITLLVAQPGLDARLAPALPLLGAARACGVELRDPGPRALPNRIADAVLHDRPHALCFCLVSRQSAEMALDTLNVLDQAGFGTVPALGLADFEIAPKFERQLRERMTLRNTGDILVHDFLDDVASLVSLQRKASQ</sequence>
<dbReference type="GO" id="GO:0031419">
    <property type="term" value="F:cobalamin binding"/>
    <property type="evidence" value="ECO:0007669"/>
    <property type="project" value="UniProtKB-KW"/>
</dbReference>
<evidence type="ECO:0000313" key="7">
    <source>
        <dbReference type="EMBL" id="EYD70671.1"/>
    </source>
</evidence>
<dbReference type="GO" id="GO:0016866">
    <property type="term" value="F:intramolecular transferase activity"/>
    <property type="evidence" value="ECO:0007669"/>
    <property type="project" value="InterPro"/>
</dbReference>
<dbReference type="Pfam" id="PF01642">
    <property type="entry name" value="MM_CoA_mutase"/>
    <property type="match status" value="2"/>
</dbReference>
<dbReference type="PANTHER" id="PTHR48101:SF1">
    <property type="entry name" value="METHYLMALONYL-COA MUTASE, LARGE SUBUNIT"/>
    <property type="match status" value="1"/>
</dbReference>
<dbReference type="eggNOG" id="COG1884">
    <property type="taxonomic scope" value="Bacteria"/>
</dbReference>
<keyword evidence="3" id="KW-0846">Cobalamin</keyword>
<feature type="domain" description="Methylmalonyl-CoA mutase alpha/beta chain catalytic" evidence="6">
    <location>
        <begin position="307"/>
        <end position="372"/>
    </location>
</feature>
<evidence type="ECO:0000259" key="6">
    <source>
        <dbReference type="Pfam" id="PF01642"/>
    </source>
</evidence>